<feature type="transmembrane region" description="Helical" evidence="14">
    <location>
        <begin position="42"/>
        <end position="61"/>
    </location>
</feature>
<dbReference type="GO" id="GO:0071555">
    <property type="term" value="P:cell wall organization"/>
    <property type="evidence" value="ECO:0007669"/>
    <property type="project" value="UniProtKB-KW"/>
</dbReference>
<dbReference type="PANTHER" id="PTHR30622:SF2">
    <property type="entry name" value="UNDECAPRENYL-DIPHOSPHATASE"/>
    <property type="match status" value="1"/>
</dbReference>
<keyword evidence="7 14" id="KW-0378">Hydrolase</keyword>
<dbReference type="GO" id="GO:0009252">
    <property type="term" value="P:peptidoglycan biosynthetic process"/>
    <property type="evidence" value="ECO:0007669"/>
    <property type="project" value="UniProtKB-KW"/>
</dbReference>
<reference evidence="15 16" key="1">
    <citation type="submission" date="2019-12" db="EMBL/GenBank/DDBJ databases">
        <authorList>
            <person name="Zhao J."/>
        </authorList>
    </citation>
    <scope>NUCLEOTIDE SEQUENCE [LARGE SCALE GENOMIC DNA]</scope>
    <source>
        <strain evidence="15 16">S-15</strain>
    </source>
</reference>
<keyword evidence="6 14" id="KW-0812">Transmembrane</keyword>
<organism evidence="15 16">
    <name type="scientific">Acidiluteibacter ferrifornacis</name>
    <dbReference type="NCBI Taxonomy" id="2692424"/>
    <lineage>
        <taxon>Bacteria</taxon>
        <taxon>Pseudomonadati</taxon>
        <taxon>Bacteroidota</taxon>
        <taxon>Flavobacteriia</taxon>
        <taxon>Flavobacteriales</taxon>
        <taxon>Cryomorphaceae</taxon>
        <taxon>Acidiluteibacter</taxon>
    </lineage>
</organism>
<gene>
    <name evidence="14" type="primary">uppP</name>
    <name evidence="15" type="ORF">GQN54_00710</name>
</gene>
<evidence type="ECO:0000256" key="14">
    <source>
        <dbReference type="HAMAP-Rule" id="MF_01006"/>
    </source>
</evidence>
<dbReference type="HAMAP" id="MF_01006">
    <property type="entry name" value="Undec_diphosphatase"/>
    <property type="match status" value="1"/>
</dbReference>
<dbReference type="Proteomes" id="UP000470771">
    <property type="component" value="Unassembled WGS sequence"/>
</dbReference>
<keyword evidence="5 14" id="KW-1003">Cell membrane</keyword>
<evidence type="ECO:0000256" key="9">
    <source>
        <dbReference type="ARBA" id="ARBA00023136"/>
    </source>
</evidence>
<evidence type="ECO:0000256" key="1">
    <source>
        <dbReference type="ARBA" id="ARBA00004651"/>
    </source>
</evidence>
<feature type="transmembrane region" description="Helical" evidence="14">
    <location>
        <begin position="179"/>
        <end position="200"/>
    </location>
</feature>
<feature type="transmembrane region" description="Helical" evidence="14">
    <location>
        <begin position="112"/>
        <end position="132"/>
    </location>
</feature>
<dbReference type="AlphaFoldDB" id="A0A6N9NDF8"/>
<feature type="transmembrane region" description="Helical" evidence="14">
    <location>
        <begin position="82"/>
        <end position="100"/>
    </location>
</feature>
<comment type="function">
    <text evidence="14">Catalyzes the dephosphorylation of undecaprenyl diphosphate (UPP). Confers resistance to bacitracin.</text>
</comment>
<evidence type="ECO:0000256" key="4">
    <source>
        <dbReference type="ARBA" id="ARBA00021581"/>
    </source>
</evidence>
<comment type="caution">
    <text evidence="15">The sequence shown here is derived from an EMBL/GenBank/DDBJ whole genome shotgun (WGS) entry which is preliminary data.</text>
</comment>
<keyword evidence="16" id="KW-1185">Reference proteome</keyword>
<comment type="similarity">
    <text evidence="2 14">Belongs to the UppP family.</text>
</comment>
<comment type="catalytic activity">
    <reaction evidence="13 14">
        <text>di-trans,octa-cis-undecaprenyl diphosphate + H2O = di-trans,octa-cis-undecaprenyl phosphate + phosphate + H(+)</text>
        <dbReference type="Rhea" id="RHEA:28094"/>
        <dbReference type="ChEBI" id="CHEBI:15377"/>
        <dbReference type="ChEBI" id="CHEBI:15378"/>
        <dbReference type="ChEBI" id="CHEBI:43474"/>
        <dbReference type="ChEBI" id="CHEBI:58405"/>
        <dbReference type="ChEBI" id="CHEBI:60392"/>
        <dbReference type="EC" id="3.6.1.27"/>
    </reaction>
</comment>
<keyword evidence="9 14" id="KW-0472">Membrane</keyword>
<keyword evidence="14" id="KW-0573">Peptidoglycan synthesis</keyword>
<evidence type="ECO:0000313" key="16">
    <source>
        <dbReference type="Proteomes" id="UP000470771"/>
    </source>
</evidence>
<comment type="subcellular location">
    <subcellularLocation>
        <location evidence="1 14">Cell membrane</location>
        <topology evidence="1 14">Multi-pass membrane protein</topology>
    </subcellularLocation>
</comment>
<protein>
    <recommendedName>
        <fullName evidence="4 14">Undecaprenyl-diphosphatase</fullName>
        <ecNumber evidence="3 14">3.6.1.27</ecNumber>
    </recommendedName>
    <alternativeName>
        <fullName evidence="12 14">Bacitracin resistance protein</fullName>
    </alternativeName>
    <alternativeName>
        <fullName evidence="11 14">Undecaprenyl pyrophosphate phosphatase</fullName>
    </alternativeName>
</protein>
<dbReference type="EMBL" id="WWNE01000003">
    <property type="protein sequence ID" value="NBG64616.1"/>
    <property type="molecule type" value="Genomic_DNA"/>
</dbReference>
<evidence type="ECO:0000256" key="5">
    <source>
        <dbReference type="ARBA" id="ARBA00022475"/>
    </source>
</evidence>
<evidence type="ECO:0000256" key="3">
    <source>
        <dbReference type="ARBA" id="ARBA00012374"/>
    </source>
</evidence>
<sequence>MSFLEAIILGIIQGLTEFLPVSSSGHIEIGKAILDVQVSDPLLFSIVVHGATALSTIVVFRKTIGSLLAGLFKFKWNDETQYLFKIALSMIPVGVVGVLFEEQIEELFDGNVFFVGLMLLLTGVLLYFTTLAKEKHGKVTFKNAFVVGLVQAIAILPGISRSGSTIAASLMLGINKEKAAQFSFLMVLPPILGTVLLKVIKFMELSGTEASVDAVALEPISGMVLVVGFISAFVSGLFACQWMIKIVKRSKLQYFAFYCFAVGAIACIYTFIGA</sequence>
<evidence type="ECO:0000256" key="12">
    <source>
        <dbReference type="ARBA" id="ARBA00032932"/>
    </source>
</evidence>
<dbReference type="GO" id="GO:0046677">
    <property type="term" value="P:response to antibiotic"/>
    <property type="evidence" value="ECO:0007669"/>
    <property type="project" value="UniProtKB-UniRule"/>
</dbReference>
<dbReference type="Pfam" id="PF02673">
    <property type="entry name" value="BacA"/>
    <property type="match status" value="1"/>
</dbReference>
<dbReference type="RefSeq" id="WP_160630967.1">
    <property type="nucleotide sequence ID" value="NZ_WWNE01000003.1"/>
</dbReference>
<dbReference type="EC" id="3.6.1.27" evidence="3 14"/>
<keyword evidence="14" id="KW-0961">Cell wall biogenesis/degradation</keyword>
<evidence type="ECO:0000313" key="15">
    <source>
        <dbReference type="EMBL" id="NBG64616.1"/>
    </source>
</evidence>
<dbReference type="GO" id="GO:0050380">
    <property type="term" value="F:undecaprenyl-diphosphatase activity"/>
    <property type="evidence" value="ECO:0007669"/>
    <property type="project" value="UniProtKB-UniRule"/>
</dbReference>
<proteinExistence type="inferred from homology"/>
<dbReference type="PANTHER" id="PTHR30622">
    <property type="entry name" value="UNDECAPRENYL-DIPHOSPHATASE"/>
    <property type="match status" value="1"/>
</dbReference>
<keyword evidence="8 14" id="KW-1133">Transmembrane helix</keyword>
<evidence type="ECO:0000256" key="8">
    <source>
        <dbReference type="ARBA" id="ARBA00022989"/>
    </source>
</evidence>
<keyword evidence="10 14" id="KW-0046">Antibiotic resistance</keyword>
<dbReference type="GO" id="GO:0008360">
    <property type="term" value="P:regulation of cell shape"/>
    <property type="evidence" value="ECO:0007669"/>
    <property type="project" value="UniProtKB-KW"/>
</dbReference>
<evidence type="ECO:0000256" key="13">
    <source>
        <dbReference type="ARBA" id="ARBA00047594"/>
    </source>
</evidence>
<evidence type="ECO:0000256" key="2">
    <source>
        <dbReference type="ARBA" id="ARBA00010621"/>
    </source>
</evidence>
<evidence type="ECO:0000256" key="6">
    <source>
        <dbReference type="ARBA" id="ARBA00022692"/>
    </source>
</evidence>
<dbReference type="InterPro" id="IPR003824">
    <property type="entry name" value="UppP"/>
</dbReference>
<accession>A0A6N9NDF8</accession>
<evidence type="ECO:0000256" key="10">
    <source>
        <dbReference type="ARBA" id="ARBA00023251"/>
    </source>
</evidence>
<comment type="miscellaneous">
    <text evidence="14">Bacitracin is thought to be involved in the inhibition of peptidoglycan synthesis by sequestering undecaprenyl diphosphate, thereby reducing the pool of lipid carrier available.</text>
</comment>
<feature type="transmembrane region" description="Helical" evidence="14">
    <location>
        <begin position="252"/>
        <end position="272"/>
    </location>
</feature>
<evidence type="ECO:0000256" key="11">
    <source>
        <dbReference type="ARBA" id="ARBA00032707"/>
    </source>
</evidence>
<name>A0A6N9NDF8_9FLAO</name>
<evidence type="ECO:0000256" key="7">
    <source>
        <dbReference type="ARBA" id="ARBA00022801"/>
    </source>
</evidence>
<keyword evidence="14" id="KW-0133">Cell shape</keyword>
<dbReference type="GO" id="GO:0005886">
    <property type="term" value="C:plasma membrane"/>
    <property type="evidence" value="ECO:0007669"/>
    <property type="project" value="UniProtKB-SubCell"/>
</dbReference>
<feature type="transmembrane region" description="Helical" evidence="14">
    <location>
        <begin position="220"/>
        <end position="240"/>
    </location>
</feature>